<evidence type="ECO:0000256" key="5">
    <source>
        <dbReference type="ARBA" id="ARBA00023235"/>
    </source>
</evidence>
<dbReference type="AlphaFoldDB" id="A0A6J4UHD6"/>
<evidence type="ECO:0000256" key="2">
    <source>
        <dbReference type="ARBA" id="ARBA00022432"/>
    </source>
</evidence>
<sequence>MRSSPLGRGCRPSGLPGVRLARGDGVGRRWSRLGGDAVWTRHDVGARRPHGPEATRGGATVRRRRGAEFATTPVPTAAGRRAESRCAPHLEGSMSVGSGAAAPSQSRLTIDYRNTMAAGVGEVDGISDDALDAIAERVGAALDRITAEHEAGGQRWMDLPDDTALAQDVEAYAAEARGRYRDFILVGIGGSSLGAIATVQALANPYRNLLPDAERGGPRFFVLDNPDPERVRATLDAVDLPNTLINVVTKSGQTAETMANFLVARDALIAAVGEENHAAQVVATTDPEEGLLRQLADQAGYRTFPVPPGVDGRQTVLSAVGLLPAALCGVDGRALLAGAAAMRERCRVRDVRENPAYLLAALAYLADQRHGKKILVTMPYADALFGLGDWFRQLWAESLGKRLSTRGEEVFAGQTPIKALGAIDQHSQIQLYTEGPNDKLIVLVAVGEYRAKVAIPTPPAGIPDLAYLEGGELGQLLDRERSATAWALRQARRPNLTITTPTVDAFALGEFFFLHQLQTVMAGSLYDINPFGQPGVEAGKNATYALMGRGGYEGLRAELTAAPEDADRYALAP</sequence>
<dbReference type="GO" id="GO:0005829">
    <property type="term" value="C:cytosol"/>
    <property type="evidence" value="ECO:0007669"/>
    <property type="project" value="TreeGrafter"/>
</dbReference>
<feature type="active site" description="Proton donor" evidence="6">
    <location>
        <position position="397"/>
    </location>
</feature>
<feature type="region of interest" description="Disordered" evidence="8">
    <location>
        <begin position="43"/>
        <end position="84"/>
    </location>
</feature>
<reference evidence="9" key="1">
    <citation type="submission" date="2020-02" db="EMBL/GenBank/DDBJ databases">
        <authorList>
            <person name="Meier V. D."/>
        </authorList>
    </citation>
    <scope>NUCLEOTIDE SEQUENCE</scope>
    <source>
        <strain evidence="9">AVDCRST_MAG49</strain>
    </source>
</reference>
<dbReference type="Pfam" id="PF00342">
    <property type="entry name" value="PGI"/>
    <property type="match status" value="1"/>
</dbReference>
<evidence type="ECO:0000256" key="3">
    <source>
        <dbReference type="ARBA" id="ARBA00022490"/>
    </source>
</evidence>
<dbReference type="EC" id="5.3.1.9" evidence="6"/>
<dbReference type="GO" id="GO:0048029">
    <property type="term" value="F:monosaccharide binding"/>
    <property type="evidence" value="ECO:0007669"/>
    <property type="project" value="TreeGrafter"/>
</dbReference>
<accession>A0A6J4UHD6</accession>
<evidence type="ECO:0000256" key="8">
    <source>
        <dbReference type="SAM" id="MobiDB-lite"/>
    </source>
</evidence>
<dbReference type="Gene3D" id="3.40.50.10490">
    <property type="entry name" value="Glucose-6-phosphate isomerase like protein, domain 1"/>
    <property type="match status" value="2"/>
</dbReference>
<organism evidence="9">
    <name type="scientific">uncultured Thermomicrobiales bacterium</name>
    <dbReference type="NCBI Taxonomy" id="1645740"/>
    <lineage>
        <taxon>Bacteria</taxon>
        <taxon>Pseudomonadati</taxon>
        <taxon>Thermomicrobiota</taxon>
        <taxon>Thermomicrobia</taxon>
        <taxon>Thermomicrobiales</taxon>
        <taxon>environmental samples</taxon>
    </lineage>
</organism>
<dbReference type="GO" id="GO:0006096">
    <property type="term" value="P:glycolytic process"/>
    <property type="evidence" value="ECO:0007669"/>
    <property type="project" value="UniProtKB-UniRule"/>
</dbReference>
<name>A0A6J4UHD6_9BACT</name>
<feature type="active site" evidence="6">
    <location>
        <position position="540"/>
    </location>
</feature>
<dbReference type="GO" id="GO:0004347">
    <property type="term" value="F:glucose-6-phosphate isomerase activity"/>
    <property type="evidence" value="ECO:0007669"/>
    <property type="project" value="UniProtKB-UniRule"/>
</dbReference>
<feature type="active site" evidence="6">
    <location>
        <position position="426"/>
    </location>
</feature>
<keyword evidence="2 6" id="KW-0312">Gluconeogenesis</keyword>
<evidence type="ECO:0000256" key="6">
    <source>
        <dbReference type="HAMAP-Rule" id="MF_00473"/>
    </source>
</evidence>
<keyword evidence="3 6" id="KW-0963">Cytoplasm</keyword>
<dbReference type="CDD" id="cd05015">
    <property type="entry name" value="SIS_PGI_1"/>
    <property type="match status" value="1"/>
</dbReference>
<dbReference type="GO" id="GO:0051156">
    <property type="term" value="P:glucose 6-phosphate metabolic process"/>
    <property type="evidence" value="ECO:0007669"/>
    <property type="project" value="TreeGrafter"/>
</dbReference>
<comment type="similarity">
    <text evidence="1 6 7">Belongs to the GPI family.</text>
</comment>
<dbReference type="FunFam" id="3.40.50.10490:FF:000016">
    <property type="entry name" value="Glucose-6-phosphate isomerase"/>
    <property type="match status" value="1"/>
</dbReference>
<dbReference type="InterPro" id="IPR046348">
    <property type="entry name" value="SIS_dom_sf"/>
</dbReference>
<dbReference type="EMBL" id="CADCWG010000092">
    <property type="protein sequence ID" value="CAA9548019.1"/>
    <property type="molecule type" value="Genomic_DNA"/>
</dbReference>
<dbReference type="GO" id="GO:0006094">
    <property type="term" value="P:gluconeogenesis"/>
    <property type="evidence" value="ECO:0007669"/>
    <property type="project" value="UniProtKB-UniRule"/>
</dbReference>
<evidence type="ECO:0000313" key="9">
    <source>
        <dbReference type="EMBL" id="CAA9548019.1"/>
    </source>
</evidence>
<dbReference type="InterPro" id="IPR035482">
    <property type="entry name" value="SIS_PGI_2"/>
</dbReference>
<dbReference type="HAMAP" id="MF_00473">
    <property type="entry name" value="G6P_isomerase"/>
    <property type="match status" value="1"/>
</dbReference>
<comment type="pathway">
    <text evidence="6 7">Carbohydrate degradation; glycolysis; D-glyceraldehyde 3-phosphate and glycerone phosphate from D-glucose: step 2/4.</text>
</comment>
<dbReference type="PROSITE" id="PS51463">
    <property type="entry name" value="P_GLUCOSE_ISOMERASE_3"/>
    <property type="match status" value="1"/>
</dbReference>
<dbReference type="UniPathway" id="UPA00109">
    <property type="reaction ID" value="UER00181"/>
</dbReference>
<protein>
    <recommendedName>
        <fullName evidence="6">Glucose-6-phosphate isomerase</fullName>
        <shortName evidence="6">GPI</shortName>
        <ecNumber evidence="6">5.3.1.9</ecNumber>
    </recommendedName>
    <alternativeName>
        <fullName evidence="6">Phosphoglucose isomerase</fullName>
        <shortName evidence="6">PGI</shortName>
    </alternativeName>
    <alternativeName>
        <fullName evidence="6">Phosphohexose isomerase</fullName>
        <shortName evidence="6">PHI</shortName>
    </alternativeName>
</protein>
<dbReference type="InterPro" id="IPR035476">
    <property type="entry name" value="SIS_PGI_1"/>
</dbReference>
<dbReference type="CDD" id="cd05016">
    <property type="entry name" value="SIS_PGI_2"/>
    <property type="match status" value="1"/>
</dbReference>
<comment type="function">
    <text evidence="6">Catalyzes the reversible isomerization of glucose-6-phosphate to fructose-6-phosphate.</text>
</comment>
<evidence type="ECO:0000256" key="4">
    <source>
        <dbReference type="ARBA" id="ARBA00023152"/>
    </source>
</evidence>
<dbReference type="InterPro" id="IPR001672">
    <property type="entry name" value="G6P_Isomerase"/>
</dbReference>
<dbReference type="UniPathway" id="UPA00138"/>
<evidence type="ECO:0000256" key="7">
    <source>
        <dbReference type="RuleBase" id="RU000612"/>
    </source>
</evidence>
<keyword evidence="4 6" id="KW-0324">Glycolysis</keyword>
<dbReference type="SUPFAM" id="SSF53697">
    <property type="entry name" value="SIS domain"/>
    <property type="match status" value="1"/>
</dbReference>
<dbReference type="PANTHER" id="PTHR11469">
    <property type="entry name" value="GLUCOSE-6-PHOSPHATE ISOMERASE"/>
    <property type="match status" value="1"/>
</dbReference>
<dbReference type="PRINTS" id="PR00662">
    <property type="entry name" value="G6PISOMERASE"/>
</dbReference>
<dbReference type="GO" id="GO:0097367">
    <property type="term" value="F:carbohydrate derivative binding"/>
    <property type="evidence" value="ECO:0007669"/>
    <property type="project" value="InterPro"/>
</dbReference>
<comment type="subcellular location">
    <subcellularLocation>
        <location evidence="6">Cytoplasm</location>
    </subcellularLocation>
</comment>
<dbReference type="PANTHER" id="PTHR11469:SF1">
    <property type="entry name" value="GLUCOSE-6-PHOSPHATE ISOMERASE"/>
    <property type="match status" value="1"/>
</dbReference>
<evidence type="ECO:0000256" key="1">
    <source>
        <dbReference type="ARBA" id="ARBA00006604"/>
    </source>
</evidence>
<comment type="catalytic activity">
    <reaction evidence="6 7">
        <text>alpha-D-glucose 6-phosphate = beta-D-fructose 6-phosphate</text>
        <dbReference type="Rhea" id="RHEA:11816"/>
        <dbReference type="ChEBI" id="CHEBI:57634"/>
        <dbReference type="ChEBI" id="CHEBI:58225"/>
        <dbReference type="EC" id="5.3.1.9"/>
    </reaction>
</comment>
<feature type="compositionally biased region" description="Basic and acidic residues" evidence="8">
    <location>
        <begin position="43"/>
        <end position="53"/>
    </location>
</feature>
<gene>
    <name evidence="6" type="primary">pgi</name>
    <name evidence="9" type="ORF">AVDCRST_MAG49-1524</name>
</gene>
<proteinExistence type="inferred from homology"/>
<keyword evidence="5 6" id="KW-0413">Isomerase</keyword>
<comment type="pathway">
    <text evidence="6">Carbohydrate biosynthesis; gluconeogenesis.</text>
</comment>